<dbReference type="Proteomes" id="UP001303115">
    <property type="component" value="Unassembled WGS sequence"/>
</dbReference>
<dbReference type="Gene3D" id="3.10.10.10">
    <property type="entry name" value="HIV Type 1 Reverse Transcriptase, subunit A, domain 1"/>
    <property type="match status" value="1"/>
</dbReference>
<dbReference type="PANTHER" id="PTHR24559">
    <property type="entry name" value="TRANSPOSON TY3-I GAG-POL POLYPROTEIN"/>
    <property type="match status" value="1"/>
</dbReference>
<evidence type="ECO:0000313" key="4">
    <source>
        <dbReference type="EMBL" id="KAK4031613.1"/>
    </source>
</evidence>
<name>A0AAN6P743_9PEZI</name>
<comment type="subcellular location">
    <subcellularLocation>
        <location evidence="1">Mitochondrion</location>
    </subcellularLocation>
</comment>
<dbReference type="InterPro" id="IPR018972">
    <property type="entry name" value="Sas10_C_dom"/>
</dbReference>
<dbReference type="SUPFAM" id="SSF56672">
    <property type="entry name" value="DNA/RNA polymerases"/>
    <property type="match status" value="1"/>
</dbReference>
<keyword evidence="5" id="KW-1185">Reference proteome</keyword>
<dbReference type="Pfam" id="PF09368">
    <property type="entry name" value="Sas10"/>
    <property type="match status" value="1"/>
</dbReference>
<evidence type="ECO:0000256" key="1">
    <source>
        <dbReference type="ARBA" id="ARBA00004173"/>
    </source>
</evidence>
<dbReference type="PANTHER" id="PTHR24559:SF444">
    <property type="entry name" value="REVERSE TRANSCRIPTASE DOMAIN-CONTAINING PROTEIN"/>
    <property type="match status" value="1"/>
</dbReference>
<protein>
    <recommendedName>
        <fullName evidence="3">Sas10 C-terminal domain-containing protein</fullName>
    </recommendedName>
</protein>
<organism evidence="4 5">
    <name type="scientific">Parachaetomium inaequale</name>
    <dbReference type="NCBI Taxonomy" id="2588326"/>
    <lineage>
        <taxon>Eukaryota</taxon>
        <taxon>Fungi</taxon>
        <taxon>Dikarya</taxon>
        <taxon>Ascomycota</taxon>
        <taxon>Pezizomycotina</taxon>
        <taxon>Sordariomycetes</taxon>
        <taxon>Sordariomycetidae</taxon>
        <taxon>Sordariales</taxon>
        <taxon>Chaetomiaceae</taxon>
        <taxon>Parachaetomium</taxon>
    </lineage>
</organism>
<accession>A0AAN6P743</accession>
<proteinExistence type="predicted"/>
<dbReference type="InterPro" id="IPR053134">
    <property type="entry name" value="RNA-dir_DNA_polymerase"/>
</dbReference>
<reference evidence="5" key="1">
    <citation type="journal article" date="2023" name="Mol. Phylogenet. Evol.">
        <title>Genome-scale phylogeny and comparative genomics of the fungal order Sordariales.</title>
        <authorList>
            <person name="Hensen N."/>
            <person name="Bonometti L."/>
            <person name="Westerberg I."/>
            <person name="Brannstrom I.O."/>
            <person name="Guillou S."/>
            <person name="Cros-Aarteil S."/>
            <person name="Calhoun S."/>
            <person name="Haridas S."/>
            <person name="Kuo A."/>
            <person name="Mondo S."/>
            <person name="Pangilinan J."/>
            <person name="Riley R."/>
            <person name="LaButti K."/>
            <person name="Andreopoulos B."/>
            <person name="Lipzen A."/>
            <person name="Chen C."/>
            <person name="Yan M."/>
            <person name="Daum C."/>
            <person name="Ng V."/>
            <person name="Clum A."/>
            <person name="Steindorff A."/>
            <person name="Ohm R.A."/>
            <person name="Martin F."/>
            <person name="Silar P."/>
            <person name="Natvig D.O."/>
            <person name="Lalanne C."/>
            <person name="Gautier V."/>
            <person name="Ament-Velasquez S.L."/>
            <person name="Kruys A."/>
            <person name="Hutchinson M.I."/>
            <person name="Powell A.J."/>
            <person name="Barry K."/>
            <person name="Miller A.N."/>
            <person name="Grigoriev I.V."/>
            <person name="Debuchy R."/>
            <person name="Gladieux P."/>
            <person name="Hiltunen Thoren M."/>
            <person name="Johannesson H."/>
        </authorList>
    </citation>
    <scope>NUCLEOTIDE SEQUENCE [LARGE SCALE GENOMIC DNA]</scope>
    <source>
        <strain evidence="5">CBS 284.82</strain>
    </source>
</reference>
<dbReference type="AlphaFoldDB" id="A0AAN6P743"/>
<evidence type="ECO:0000259" key="3">
    <source>
        <dbReference type="Pfam" id="PF09368"/>
    </source>
</evidence>
<sequence length="174" mass="19973">MLEAIRQHPYLAEFADVFSKESNELPPSRECDHEVEVEPGHQLRTSPLYSLTLDQLETMRKYLKDCLERGFIVPSSAPFASPVLLNAGTVKNRYPLPLIDETLRQLGKADRERGLTPHRKKEVRNPRVKKRMKYEERQKKLRSVKAVYKGGEGPGRYQGELSCKKTGLVKIVKL</sequence>
<evidence type="ECO:0000256" key="2">
    <source>
        <dbReference type="ARBA" id="ARBA00023128"/>
    </source>
</evidence>
<dbReference type="GO" id="GO:0005739">
    <property type="term" value="C:mitochondrion"/>
    <property type="evidence" value="ECO:0007669"/>
    <property type="project" value="UniProtKB-SubCell"/>
</dbReference>
<comment type="caution">
    <text evidence="4">The sequence shown here is derived from an EMBL/GenBank/DDBJ whole genome shotgun (WGS) entry which is preliminary data.</text>
</comment>
<dbReference type="EMBL" id="MU854747">
    <property type="protein sequence ID" value="KAK4031613.1"/>
    <property type="molecule type" value="Genomic_DNA"/>
</dbReference>
<keyword evidence="2" id="KW-0496">Mitochondrion</keyword>
<evidence type="ECO:0000313" key="5">
    <source>
        <dbReference type="Proteomes" id="UP001303115"/>
    </source>
</evidence>
<gene>
    <name evidence="4" type="ORF">C8A01DRAFT_41939</name>
</gene>
<feature type="domain" description="Sas10 C-terminal" evidence="3">
    <location>
        <begin position="112"/>
        <end position="174"/>
    </location>
</feature>
<dbReference type="InterPro" id="IPR043502">
    <property type="entry name" value="DNA/RNA_pol_sf"/>
</dbReference>